<proteinExistence type="predicted"/>
<name>A0A518D0X0_9BACT</name>
<dbReference type="RefSeq" id="WP_145187886.1">
    <property type="nucleotide sequence ID" value="NZ_CP036290.1"/>
</dbReference>
<evidence type="ECO:0000313" key="3">
    <source>
        <dbReference type="Proteomes" id="UP000319342"/>
    </source>
</evidence>
<dbReference type="EMBL" id="CP036290">
    <property type="protein sequence ID" value="QDU85121.1"/>
    <property type="molecule type" value="Genomic_DNA"/>
</dbReference>
<dbReference type="AlphaFoldDB" id="A0A518D0X0"/>
<keyword evidence="3" id="KW-1185">Reference proteome</keyword>
<sequence length="279" mass="29124">MRHSRSDPHAAHGPSATSPRGPATVLARAACSAALAVAAASALVGCSGADASERAAALPTGWSTAHSTRFEELLDRHLPLGTSTALPPAQLAELDATLDAEPPRATRAALWLARAAHPDADAALLARLERRAAGPAREDDAGDCTAAAALARRPLDPNAVDRLVELAIGDTAHPDLEVRVECAIAALDHGREDVLPLLVRVLRIDTPSEAREGALTDSPSTAWVRGRADEALCQLFGLEVAVRTDLPLAQREAWADGLERLVAEHAATREDSPADTSGH</sequence>
<feature type="region of interest" description="Disordered" evidence="1">
    <location>
        <begin position="1"/>
        <end position="22"/>
    </location>
</feature>
<evidence type="ECO:0000313" key="2">
    <source>
        <dbReference type="EMBL" id="QDU85121.1"/>
    </source>
</evidence>
<gene>
    <name evidence="2" type="ORF">Pla163_22470</name>
</gene>
<organism evidence="2 3">
    <name type="scientific">Rohdeia mirabilis</name>
    <dbReference type="NCBI Taxonomy" id="2528008"/>
    <lineage>
        <taxon>Bacteria</taxon>
        <taxon>Pseudomonadati</taxon>
        <taxon>Planctomycetota</taxon>
        <taxon>Planctomycetia</taxon>
        <taxon>Planctomycetia incertae sedis</taxon>
        <taxon>Rohdeia</taxon>
    </lineage>
</organism>
<dbReference type="Proteomes" id="UP000319342">
    <property type="component" value="Chromosome"/>
</dbReference>
<accession>A0A518D0X0</accession>
<dbReference type="OrthoDB" id="292545at2"/>
<evidence type="ECO:0000256" key="1">
    <source>
        <dbReference type="SAM" id="MobiDB-lite"/>
    </source>
</evidence>
<protein>
    <recommendedName>
        <fullName evidence="4">HEAT repeat protein</fullName>
    </recommendedName>
</protein>
<reference evidence="2 3" key="1">
    <citation type="submission" date="2019-02" db="EMBL/GenBank/DDBJ databases">
        <title>Deep-cultivation of Planctomycetes and their phenomic and genomic characterization uncovers novel biology.</title>
        <authorList>
            <person name="Wiegand S."/>
            <person name="Jogler M."/>
            <person name="Boedeker C."/>
            <person name="Pinto D."/>
            <person name="Vollmers J."/>
            <person name="Rivas-Marin E."/>
            <person name="Kohn T."/>
            <person name="Peeters S.H."/>
            <person name="Heuer A."/>
            <person name="Rast P."/>
            <person name="Oberbeckmann S."/>
            <person name="Bunk B."/>
            <person name="Jeske O."/>
            <person name="Meyerdierks A."/>
            <person name="Storesund J.E."/>
            <person name="Kallscheuer N."/>
            <person name="Luecker S."/>
            <person name="Lage O.M."/>
            <person name="Pohl T."/>
            <person name="Merkel B.J."/>
            <person name="Hornburger P."/>
            <person name="Mueller R.-W."/>
            <person name="Bruemmer F."/>
            <person name="Labrenz M."/>
            <person name="Spormann A.M."/>
            <person name="Op den Camp H."/>
            <person name="Overmann J."/>
            <person name="Amann R."/>
            <person name="Jetten M.S.M."/>
            <person name="Mascher T."/>
            <person name="Medema M.H."/>
            <person name="Devos D.P."/>
            <person name="Kaster A.-K."/>
            <person name="Ovreas L."/>
            <person name="Rohde M."/>
            <person name="Galperin M.Y."/>
            <person name="Jogler C."/>
        </authorList>
    </citation>
    <scope>NUCLEOTIDE SEQUENCE [LARGE SCALE GENOMIC DNA]</scope>
    <source>
        <strain evidence="2 3">Pla163</strain>
    </source>
</reference>
<evidence type="ECO:0008006" key="4">
    <source>
        <dbReference type="Google" id="ProtNLM"/>
    </source>
</evidence>
<feature type="compositionally biased region" description="Basic and acidic residues" evidence="1">
    <location>
        <begin position="1"/>
        <end position="10"/>
    </location>
</feature>